<name>A0A6A6S1S6_9PLEO</name>
<dbReference type="OrthoDB" id="3945378at2759"/>
<gene>
    <name evidence="3" type="ORF">P280DRAFT_517298</name>
</gene>
<feature type="compositionally biased region" description="Pro residues" evidence="1">
    <location>
        <begin position="289"/>
        <end position="301"/>
    </location>
</feature>
<protein>
    <submittedName>
        <fullName evidence="3">Uncharacterized protein</fullName>
    </submittedName>
</protein>
<feature type="transmembrane region" description="Helical" evidence="2">
    <location>
        <begin position="33"/>
        <end position="50"/>
    </location>
</feature>
<dbReference type="EMBL" id="MU006783">
    <property type="protein sequence ID" value="KAF2641072.1"/>
    <property type="molecule type" value="Genomic_DNA"/>
</dbReference>
<feature type="transmembrane region" description="Helical" evidence="2">
    <location>
        <begin position="59"/>
        <end position="76"/>
    </location>
</feature>
<evidence type="ECO:0000256" key="1">
    <source>
        <dbReference type="SAM" id="MobiDB-lite"/>
    </source>
</evidence>
<keyword evidence="2" id="KW-0472">Membrane</keyword>
<sequence>MLLHARDTDSPTSTSPPCSFAGNPDIYGPGIRIGIYAQMLAVWFANFFLFSQVDMLRDTVSIFSVAILIVTMIYAAEPATVHAIEAFLLLQILAWSCLMGVRPKSSYTTVHFSASVVRRVLNECVNLAMLGLQVWFWWGGVESMVKGEEGCGTWIMYVVKADLFGWARKVMMGFSVFVLVTTVYWCVVDGLGGWVWWRMRGVKGEFVEAVGAWEDGRKIGVMGDGNEVLETQEVEEGVLVGENVGHEGCSRCSPVPSHVALDRDPILVHREESRPASRPTEENRRVSTPPTPIPQPQPPQTPQDLAILIQIYESERYIKHCIRASPFQDHNNGRPPTPLTILKSIFRPQKTSTPRDDEEKQTQQENQTPQHHPTPLPDRPTWLKTQLHTTHALLTLSLPPRTLVLYSHLIYSRLIDPLNGPFQIHASLTYTPASLPSWPGIALGSALLLSSRKATPKRIWMAWYYALVDLAVHVLVMAQLELTLRWNNVVGLGGLWSSVGQLIPFVIGVGGLGLVGVRWGVGKWEKRKRRDEGEGERVDDCECECECVEVVDVGGVGKRVREGWERWKEEHERSVTDRGDGSG</sequence>
<organism evidence="3 4">
    <name type="scientific">Massarina eburnea CBS 473.64</name>
    <dbReference type="NCBI Taxonomy" id="1395130"/>
    <lineage>
        <taxon>Eukaryota</taxon>
        <taxon>Fungi</taxon>
        <taxon>Dikarya</taxon>
        <taxon>Ascomycota</taxon>
        <taxon>Pezizomycotina</taxon>
        <taxon>Dothideomycetes</taxon>
        <taxon>Pleosporomycetidae</taxon>
        <taxon>Pleosporales</taxon>
        <taxon>Massarineae</taxon>
        <taxon>Massarinaceae</taxon>
        <taxon>Massarina</taxon>
    </lineage>
</organism>
<evidence type="ECO:0000313" key="4">
    <source>
        <dbReference type="Proteomes" id="UP000799753"/>
    </source>
</evidence>
<feature type="transmembrane region" description="Helical" evidence="2">
    <location>
        <begin position="462"/>
        <end position="482"/>
    </location>
</feature>
<feature type="transmembrane region" description="Helical" evidence="2">
    <location>
        <begin position="172"/>
        <end position="197"/>
    </location>
</feature>
<evidence type="ECO:0000313" key="3">
    <source>
        <dbReference type="EMBL" id="KAF2641072.1"/>
    </source>
</evidence>
<feature type="compositionally biased region" description="Basic and acidic residues" evidence="1">
    <location>
        <begin position="263"/>
        <end position="285"/>
    </location>
</feature>
<dbReference type="AlphaFoldDB" id="A0A6A6S1S6"/>
<accession>A0A6A6S1S6</accession>
<keyword evidence="2" id="KW-0812">Transmembrane</keyword>
<feature type="region of interest" description="Disordered" evidence="1">
    <location>
        <begin position="263"/>
        <end position="301"/>
    </location>
</feature>
<feature type="region of interest" description="Disordered" evidence="1">
    <location>
        <begin position="326"/>
        <end position="381"/>
    </location>
</feature>
<proteinExistence type="predicted"/>
<reference evidence="3" key="1">
    <citation type="journal article" date="2020" name="Stud. Mycol.">
        <title>101 Dothideomycetes genomes: a test case for predicting lifestyles and emergence of pathogens.</title>
        <authorList>
            <person name="Haridas S."/>
            <person name="Albert R."/>
            <person name="Binder M."/>
            <person name="Bloem J."/>
            <person name="Labutti K."/>
            <person name="Salamov A."/>
            <person name="Andreopoulos B."/>
            <person name="Baker S."/>
            <person name="Barry K."/>
            <person name="Bills G."/>
            <person name="Bluhm B."/>
            <person name="Cannon C."/>
            <person name="Castanera R."/>
            <person name="Culley D."/>
            <person name="Daum C."/>
            <person name="Ezra D."/>
            <person name="Gonzalez J."/>
            <person name="Henrissat B."/>
            <person name="Kuo A."/>
            <person name="Liang C."/>
            <person name="Lipzen A."/>
            <person name="Lutzoni F."/>
            <person name="Magnuson J."/>
            <person name="Mondo S."/>
            <person name="Nolan M."/>
            <person name="Ohm R."/>
            <person name="Pangilinan J."/>
            <person name="Park H.-J."/>
            <person name="Ramirez L."/>
            <person name="Alfaro M."/>
            <person name="Sun H."/>
            <person name="Tritt A."/>
            <person name="Yoshinaga Y."/>
            <person name="Zwiers L.-H."/>
            <person name="Turgeon B."/>
            <person name="Goodwin S."/>
            <person name="Spatafora J."/>
            <person name="Crous P."/>
            <person name="Grigoriev I."/>
        </authorList>
    </citation>
    <scope>NUCLEOTIDE SEQUENCE</scope>
    <source>
        <strain evidence="3">CBS 473.64</strain>
    </source>
</reference>
<feature type="compositionally biased region" description="Basic and acidic residues" evidence="1">
    <location>
        <begin position="353"/>
        <end position="362"/>
    </location>
</feature>
<dbReference type="Proteomes" id="UP000799753">
    <property type="component" value="Unassembled WGS sequence"/>
</dbReference>
<keyword evidence="2" id="KW-1133">Transmembrane helix</keyword>
<evidence type="ECO:0000256" key="2">
    <source>
        <dbReference type="SAM" id="Phobius"/>
    </source>
</evidence>
<feature type="transmembrane region" description="Helical" evidence="2">
    <location>
        <begin position="502"/>
        <end position="521"/>
    </location>
</feature>
<keyword evidence="4" id="KW-1185">Reference proteome</keyword>